<feature type="coiled-coil region" evidence="1">
    <location>
        <begin position="43"/>
        <end position="88"/>
    </location>
</feature>
<proteinExistence type="predicted"/>
<organism evidence="2 3">
    <name type="scientific">Yersinia pseudotuberculosis serotype O:1b (strain IP 31758)</name>
    <dbReference type="NCBI Taxonomy" id="349747"/>
    <lineage>
        <taxon>Bacteria</taxon>
        <taxon>Pseudomonadati</taxon>
        <taxon>Pseudomonadota</taxon>
        <taxon>Gammaproteobacteria</taxon>
        <taxon>Enterobacterales</taxon>
        <taxon>Yersiniaceae</taxon>
        <taxon>Yersinia</taxon>
    </lineage>
</organism>
<name>A0A0U1QTE2_YERP3</name>
<dbReference type="Proteomes" id="UP000002412">
    <property type="component" value="Plasmid p_153kb"/>
</dbReference>
<gene>
    <name evidence="2" type="ordered locus">YpsIP31758_B0096</name>
</gene>
<dbReference type="RefSeq" id="WP_011988495.1">
    <property type="nucleotide sequence ID" value="NC_009705.1"/>
</dbReference>
<sequence>MDNYYNSLDFSLSQRDIGEKNGYQRGMHDGHAAGIQDGRTQVINEANTTIRQLNKHVSDQDNEIAELKKRLAAKNNELAELKNNFNRNAVIMSAERNTLETLASKQPELKGVIGTIFMSNYNTLCSDAMSKGHFKANMLDDKDYAVIAPKTVNFLQNMNTYSK</sequence>
<keyword evidence="1" id="KW-0175">Coiled coil</keyword>
<accession>A0A0U1QTE2</accession>
<dbReference type="KEGG" id="ypi:YpsIP31758_B0096"/>
<reference evidence="2 3" key="1">
    <citation type="journal article" date="2007" name="PLoS Genet.">
        <title>The complete genome sequence of Yersinia pseudotuberculosis IP31758, the causative agent of Far East scarlet-like fever.</title>
        <authorList>
            <person name="Eppinger M."/>
            <person name="Rosovitz M.J."/>
            <person name="Fricke W.F."/>
            <person name="Rasko D.A."/>
            <person name="Kokorina G."/>
            <person name="Fayolle C."/>
            <person name="Lindler L.E."/>
            <person name="Carniel E."/>
            <person name="Ravel J."/>
        </authorList>
    </citation>
    <scope>NUCLEOTIDE SEQUENCE [LARGE SCALE GENOMIC DNA]</scope>
    <source>
        <strain evidence="2 3">IP 31758</strain>
        <plasmid evidence="3">Plasmid plasmid_153kb</plasmid>
    </source>
</reference>
<dbReference type="Gene3D" id="6.10.250.920">
    <property type="match status" value="1"/>
</dbReference>
<evidence type="ECO:0000313" key="2">
    <source>
        <dbReference type="EMBL" id="ABS45651.1"/>
    </source>
</evidence>
<keyword evidence="2" id="KW-0614">Plasmid</keyword>
<dbReference type="AlphaFoldDB" id="A0A0U1QTE2"/>
<protein>
    <submittedName>
        <fullName evidence="2">Uncharacterized protein</fullName>
    </submittedName>
</protein>
<dbReference type="HOGENOM" id="CLU_1626430_0_0_6"/>
<geneLocation type="plasmid" evidence="3">
    <name>plasmid_153kb</name>
</geneLocation>
<evidence type="ECO:0000313" key="3">
    <source>
        <dbReference type="Proteomes" id="UP000002412"/>
    </source>
</evidence>
<dbReference type="EMBL" id="CP000719">
    <property type="protein sequence ID" value="ABS45651.1"/>
    <property type="molecule type" value="Genomic_DNA"/>
</dbReference>
<evidence type="ECO:0000256" key="1">
    <source>
        <dbReference type="SAM" id="Coils"/>
    </source>
</evidence>